<dbReference type="Pfam" id="PF02368">
    <property type="entry name" value="Big_2"/>
    <property type="match status" value="8"/>
</dbReference>
<dbReference type="Proteomes" id="UP000829829">
    <property type="component" value="Chromosome 1"/>
</dbReference>
<keyword evidence="1 2" id="KW-0732">Signal</keyword>
<dbReference type="FunFam" id="2.60.40.1080:FF:000001">
    <property type="entry name" value="Bacterial Ig-like domain, group 2"/>
    <property type="match status" value="11"/>
</dbReference>
<dbReference type="RefSeq" id="WP_243815356.1">
    <property type="nucleotide sequence ID" value="NZ_CP091957.1"/>
</dbReference>
<feature type="domain" description="BIG2" evidence="3">
    <location>
        <begin position="674"/>
        <end position="759"/>
    </location>
</feature>
<gene>
    <name evidence="4" type="ORF">MAL03_14695</name>
</gene>
<dbReference type="EMBL" id="CP091957">
    <property type="protein sequence ID" value="UOG56082.1"/>
    <property type="molecule type" value="Genomic_DNA"/>
</dbReference>
<name>A0AAE9GDT9_9LEPT</name>
<feature type="domain" description="BIG2" evidence="3">
    <location>
        <begin position="226"/>
        <end position="307"/>
    </location>
</feature>
<evidence type="ECO:0000313" key="5">
    <source>
        <dbReference type="Proteomes" id="UP000829829"/>
    </source>
</evidence>
<dbReference type="Gene3D" id="2.60.40.1220">
    <property type="match status" value="1"/>
</dbReference>
<feature type="domain" description="BIG2" evidence="3">
    <location>
        <begin position="491"/>
        <end position="576"/>
    </location>
</feature>
<evidence type="ECO:0000256" key="2">
    <source>
        <dbReference type="SAM" id="SignalP"/>
    </source>
</evidence>
<proteinExistence type="predicted"/>
<evidence type="ECO:0000259" key="3">
    <source>
        <dbReference type="SMART" id="SM00635"/>
    </source>
</evidence>
<feature type="domain" description="BIG2" evidence="3">
    <location>
        <begin position="52"/>
        <end position="132"/>
    </location>
</feature>
<dbReference type="InterPro" id="IPR008964">
    <property type="entry name" value="Invasin/intimin_cell_adhesion"/>
</dbReference>
<evidence type="ECO:0000313" key="4">
    <source>
        <dbReference type="EMBL" id="UOG56082.1"/>
    </source>
</evidence>
<protein>
    <submittedName>
        <fullName evidence="4">Ig-like domain-containing protein</fullName>
    </submittedName>
</protein>
<dbReference type="PROSITE" id="PS51257">
    <property type="entry name" value="PROKAR_LIPOPROTEIN"/>
    <property type="match status" value="1"/>
</dbReference>
<feature type="domain" description="BIG2" evidence="3">
    <location>
        <begin position="402"/>
        <end position="486"/>
    </location>
</feature>
<feature type="domain" description="BIG2" evidence="3">
    <location>
        <begin position="948"/>
        <end position="1033"/>
    </location>
</feature>
<feature type="domain" description="BIG2" evidence="3">
    <location>
        <begin position="857"/>
        <end position="941"/>
    </location>
</feature>
<organism evidence="4 5">
    <name type="scientific">Leptospira noguchii</name>
    <dbReference type="NCBI Taxonomy" id="28182"/>
    <lineage>
        <taxon>Bacteria</taxon>
        <taxon>Pseudomonadati</taxon>
        <taxon>Spirochaetota</taxon>
        <taxon>Spirochaetia</taxon>
        <taxon>Leptospirales</taxon>
        <taxon>Leptospiraceae</taxon>
        <taxon>Leptospira</taxon>
    </lineage>
</organism>
<dbReference type="Gene3D" id="2.60.40.1080">
    <property type="match status" value="12"/>
</dbReference>
<feature type="domain" description="BIG2" evidence="3">
    <location>
        <begin position="137"/>
        <end position="221"/>
    </location>
</feature>
<evidence type="ECO:0000256" key="1">
    <source>
        <dbReference type="ARBA" id="ARBA00022729"/>
    </source>
</evidence>
<dbReference type="InterPro" id="IPR014755">
    <property type="entry name" value="Cu-Rt/internalin_Ig-like"/>
</dbReference>
<feature type="domain" description="BIG2" evidence="3">
    <location>
        <begin position="312"/>
        <end position="397"/>
    </location>
</feature>
<dbReference type="SMART" id="SM00635">
    <property type="entry name" value="BID_2"/>
    <property type="match status" value="12"/>
</dbReference>
<feature type="domain" description="BIG2" evidence="3">
    <location>
        <begin position="765"/>
        <end position="851"/>
    </location>
</feature>
<feature type="signal peptide" evidence="2">
    <location>
        <begin position="1"/>
        <end position="20"/>
    </location>
</feature>
<feature type="domain" description="BIG2" evidence="3">
    <location>
        <begin position="1038"/>
        <end position="1123"/>
    </location>
</feature>
<accession>A0AAE9GDT9</accession>
<dbReference type="SUPFAM" id="SSF49373">
    <property type="entry name" value="Invasin/intimin cell-adhesion fragments"/>
    <property type="match status" value="4"/>
</dbReference>
<reference evidence="4" key="1">
    <citation type="submission" date="2022-02" db="EMBL/GenBank/DDBJ databases">
        <title>The genetically variable rfb locus in Leptospira is a mobile cassette and a molecular signature of serovar identity.</title>
        <authorList>
            <person name="Nieves C."/>
            <person name="Vincent A.T."/>
            <person name="Zarantonelli L."/>
            <person name="Picardeau M."/>
            <person name="Veyrier F.J."/>
            <person name="Buschiazzo A."/>
        </authorList>
    </citation>
    <scope>NUCLEOTIDE SEQUENCE</scope>
    <source>
        <strain evidence="4">IP1512017</strain>
    </source>
</reference>
<feature type="domain" description="BIG2" evidence="3">
    <location>
        <begin position="582"/>
        <end position="667"/>
    </location>
</feature>
<dbReference type="InterPro" id="IPR003343">
    <property type="entry name" value="Big_2"/>
</dbReference>
<sequence length="1933" mass="205619">MKKIFCISILLSMFFQSCMSWPLLTSLAGLAVNKKGGDSSLFHLLLGNSDPVVTKIELSYQNSSIAKGTSTALEVTAIFDNGTNKDITDSTSIIYDHDSVVTIQGNKVRGLALGSSILKAEYNGLHSEQKITVTPATLNSIQVTSLDSGILPKGTNRQFAAIGIFSDGSHQDISDDPLIVWSSSNPALVQVDNSGLASGINLGTAHIRASFQSKQGSAEMTVGDAVLSQIQVTSNNPNIPLGKKDLLRATGIYSDNSNRDISSSVLWNSSDSTIVSVKDNGILETFDTGLVTVSASIGNIAGSININVTPAALVSISVSPVNSSVAKGLKENFKATGIFTDNSNSDITDQVTWKSSNTDILSISNASASHGIASTLNQGSVQVTASVGGIEGATDFTVTQAALTSIEVSPTLPSIAKGFTQKFTAIGIFTDNSKKDITDQVTWKSSSGIASVSNVSGNKGLGQTHAVGKTTITANLEKISGKTELTVSSAVLTKIQISPINPSFAKGLKEHFSAIGIYSDNSNSDITSSVTWQSSDNSIATVSNVKLQAGKVYGKSVGTTNIKATLGNVSSPVSTLSVTEAELVDIELNPISSHKTKGLTEKFKATGIFTDNSTRDITKEVTWNSSNTANAEISNATGNKGVITALSQGFSKISATLGSVSSSNHATFQVTPAKIVSIEVTPDYTSFTKGYSYQFKATGIYTDHSKTDVTEQVVWSSSNSKIALADNTFGSAGLITTIDSGSTNITATLSDTVSGSFVLNVTPAFLISIEVTPVYTTINKGYTKQFSAIGTYSDRSTKDLTEDVTWFSSDPSSVVIENTPGKKGLALASSDLGEPDITAFYDSIQSLPTPVTVVETGLVSIDISPSSISKAKGSTHQLKAIGKFRDGTEEDLTELVTWHSSDPKVVSISNADDNRGLANALSVGSSKIFVDYYAIHSNSIDFEVTDKTLVSIKLEPENGNITKGLSKQFTAYGVYSDASVQNITSLVTWSSSDPTSISVSNSTGSSGTVKTLQTGTSTISAVYQSINGKTNLKVSAATLTSISISPNHTNINATSSKQLFAVGTYSDGTKADLTSVVTWSSLNRSQAAVSNTSKTKGLTTGISSGKTRITATYDSISGHTTISVNKTDTIAPKIQSVVSLSPTTIRVVYSKSLNNQEALNLSNYKIIDSSNFIGHCLDNTDFNSNSQTADFSLKNISGSNNTFTITLSHSQNLNKNYTLVANKQGIHDISLVPNQLSCPNNADFMGKEQLKLTSAVCNSLNRVIVSFSKPLYAGKETTKSVECSNQSECESRYKFTGVSTLGNITSAKILDGIVCGGAPADSSKVCLTHTLLQSGGQYTVIAANHSNGDGFDDSSWGAIRDSLDQENLQSSPKDRSNFIGCGNSPVNFVDGPVVSNPFGDDSDFGALIDYNNQIYLGPNVKGNQAARFNYDGTSPESVFFSFTKDTMGDKSRNNALSRDGGIPVPNYVTIGHKGCTFNTADITTGCGPDNEDGRGVFATGTLGGIPHMFMAGSKSSVGGAPNLDYIYYSSNTDSGLDFKYIDMGAVTGNLTAGTSAINVFADRIYIGFAKRNNHSNAPDFNKITFHSSDTNRCQIGSNCETNKIQSGSRFRIDRMPYFGGGSVDLVTVERTKKVLRRLGSLDLAPGNRSFIEKKVKNKKLNNLNNSSINWAYFVGIDSMFVFNGKLYAANGGFPNSLHNGSIIYSKNDNPSPCEGVDRCSSWADSAPRSNPKWYNSPTNNWFSLELIKDHDLIPADKAFSQFVEFNGKLYVTRTICVTPEDHSGLRKNLQKIAGCTDGDYTNRRPQLWKCDPTLTGDKTSCEADDWSLVGDNGTGFTNFGNVSNHSMTMVVASGSYLYVGFDNENGIQIWRTNLQNPDHSSNSWEQVGGNGLGDITNRQIYSAITVSNLGVNYVYVSTGQSNQPVKVYRQQNL</sequence>
<feature type="chain" id="PRO_5042195515" evidence="2">
    <location>
        <begin position="21"/>
        <end position="1933"/>
    </location>
</feature>